<evidence type="ECO:0000313" key="5">
    <source>
        <dbReference type="EMBL" id="PTL60725.1"/>
    </source>
</evidence>
<evidence type="ECO:0000256" key="1">
    <source>
        <dbReference type="ARBA" id="ARBA00001947"/>
    </source>
</evidence>
<dbReference type="PANTHER" id="PTHR42813">
    <property type="entry name" value="ZINC-TYPE ALCOHOL DEHYDROGENASE-LIKE"/>
    <property type="match status" value="1"/>
</dbReference>
<comment type="caution">
    <text evidence="5">The sequence shown here is derived from an EMBL/GenBank/DDBJ whole genome shotgun (WGS) entry which is preliminary data.</text>
</comment>
<dbReference type="Pfam" id="PF08240">
    <property type="entry name" value="ADH_N"/>
    <property type="match status" value="1"/>
</dbReference>
<keyword evidence="3" id="KW-0862">Zinc</keyword>
<keyword evidence="6" id="KW-1185">Reference proteome</keyword>
<dbReference type="PANTHER" id="PTHR42813:SF7">
    <property type="entry name" value="ALCOHOL DEHYDROGENASE (ZN-DEPENDENT)-RELATED"/>
    <property type="match status" value="1"/>
</dbReference>
<dbReference type="InterPro" id="IPR013154">
    <property type="entry name" value="ADH-like_N"/>
</dbReference>
<evidence type="ECO:0000256" key="3">
    <source>
        <dbReference type="ARBA" id="ARBA00022833"/>
    </source>
</evidence>
<dbReference type="OrthoDB" id="241504at2"/>
<dbReference type="InterPro" id="IPR011032">
    <property type="entry name" value="GroES-like_sf"/>
</dbReference>
<sequence>MQWREAPDPVLAGDGQAIVRHLAVATCDLDALIVSGRSPFPAPFTLGHEGVAEVLEIGDGVTTVRPGDRVLVPFQISCGTCGACRAGRSGNCETEALGTTYGFGFGEELTRFGGFLADRVLVPYADAMLVRLPDGLAPEVAAGASDNLTDAYRAVAPALAQRPGAPVLVVGGAMSGSIGVYAAGQAVALGSEDVLYVDADPGRRALAQAYGARTLDHVPDRVDRRFPVTVDASASREGLALALGSLDRDGICTSTAIYFDPATVPSFPLLGMYVMGSTFVTGRIHARRDAPAVLDLLAAGTFDPGPATTRVVPFDEAADALVEDYVKLVFTR</sequence>
<name>A0A2T4UNA6_9ACTN</name>
<gene>
    <name evidence="5" type="ORF">C7Y72_05745</name>
</gene>
<protein>
    <submittedName>
        <fullName evidence="5">Dehydrogenase</fullName>
    </submittedName>
</protein>
<organism evidence="5 6">
    <name type="scientific">Paraconexibacter algicola</name>
    <dbReference type="NCBI Taxonomy" id="2133960"/>
    <lineage>
        <taxon>Bacteria</taxon>
        <taxon>Bacillati</taxon>
        <taxon>Actinomycetota</taxon>
        <taxon>Thermoleophilia</taxon>
        <taxon>Solirubrobacterales</taxon>
        <taxon>Paraconexibacteraceae</taxon>
        <taxon>Paraconexibacter</taxon>
    </lineage>
</organism>
<proteinExistence type="predicted"/>
<dbReference type="SUPFAM" id="SSF51735">
    <property type="entry name" value="NAD(P)-binding Rossmann-fold domains"/>
    <property type="match status" value="1"/>
</dbReference>
<dbReference type="Gene3D" id="3.90.180.10">
    <property type="entry name" value="Medium-chain alcohol dehydrogenases, catalytic domain"/>
    <property type="match status" value="1"/>
</dbReference>
<keyword evidence="2" id="KW-0479">Metal-binding</keyword>
<evidence type="ECO:0000313" key="6">
    <source>
        <dbReference type="Proteomes" id="UP000240739"/>
    </source>
</evidence>
<comment type="cofactor">
    <cofactor evidence="1">
        <name>Zn(2+)</name>
        <dbReference type="ChEBI" id="CHEBI:29105"/>
    </cofactor>
</comment>
<evidence type="ECO:0000256" key="2">
    <source>
        <dbReference type="ARBA" id="ARBA00022723"/>
    </source>
</evidence>
<dbReference type="InterPro" id="IPR036291">
    <property type="entry name" value="NAD(P)-bd_dom_sf"/>
</dbReference>
<dbReference type="AlphaFoldDB" id="A0A2T4UNA6"/>
<evidence type="ECO:0000259" key="4">
    <source>
        <dbReference type="Pfam" id="PF08240"/>
    </source>
</evidence>
<accession>A0A2T4UNA6</accession>
<dbReference type="SUPFAM" id="SSF50129">
    <property type="entry name" value="GroES-like"/>
    <property type="match status" value="1"/>
</dbReference>
<reference evidence="5 6" key="1">
    <citation type="submission" date="2018-03" db="EMBL/GenBank/DDBJ databases">
        <title>Aquarubrobacter algicola gen. nov., sp. nov., a novel actinobacterium isolated from shallow eutrophic lake during the end of cyanobacterial harmful algal blooms.</title>
        <authorList>
            <person name="Chun S.J."/>
        </authorList>
    </citation>
    <scope>NUCLEOTIDE SEQUENCE [LARGE SCALE GENOMIC DNA]</scope>
    <source>
        <strain evidence="5 6">Seoho-28</strain>
    </source>
</reference>
<dbReference type="EMBL" id="PYYB01000001">
    <property type="protein sequence ID" value="PTL60725.1"/>
    <property type="molecule type" value="Genomic_DNA"/>
</dbReference>
<dbReference type="Gene3D" id="3.40.50.720">
    <property type="entry name" value="NAD(P)-binding Rossmann-like Domain"/>
    <property type="match status" value="1"/>
</dbReference>
<dbReference type="Proteomes" id="UP000240739">
    <property type="component" value="Unassembled WGS sequence"/>
</dbReference>
<feature type="domain" description="Alcohol dehydrogenase-like N-terminal" evidence="4">
    <location>
        <begin position="13"/>
        <end position="133"/>
    </location>
</feature>
<dbReference type="GO" id="GO:0046872">
    <property type="term" value="F:metal ion binding"/>
    <property type="evidence" value="ECO:0007669"/>
    <property type="project" value="UniProtKB-KW"/>
</dbReference>